<dbReference type="InterPro" id="IPR050867">
    <property type="entry name" value="NiFe/NiFeSe_hydrgnase_LSU"/>
</dbReference>
<evidence type="ECO:0000256" key="7">
    <source>
        <dbReference type="ARBA" id="ARBA00023002"/>
    </source>
</evidence>
<name>A0ABN8HHC3_9BACT</name>
<dbReference type="SUPFAM" id="SSF56762">
    <property type="entry name" value="HydB/Nqo4-like"/>
    <property type="match status" value="1"/>
</dbReference>
<evidence type="ECO:0000256" key="3">
    <source>
        <dbReference type="ARBA" id="ARBA00009292"/>
    </source>
</evidence>
<dbReference type="PANTHER" id="PTHR42958:SF2">
    <property type="entry name" value="UPTAKE HYDROGENASE LARGE SUBUNIT"/>
    <property type="match status" value="1"/>
</dbReference>
<sequence length="573" mass="63479">MAPQRIVIDPITRIEGHLRIELETDNGRISNAWACTTQFRGIEKILQGRDPRDAWALVQRICGVCTGVHAIASIRAVEDALKYPIPRAAEQIRSLMMDMGTVQDHVIHFYHLHALDWVDVTSALKADPEKTARLAATLADWPTNSAANFRAVRDKVQQSVAGGQFSIFSNGYWGHPAYRLPPEANLLALAHYLEALEWQRDVIRLQTIFGGKNPHPNFLVGGMACAINMDNQATVNQVSLAQLEGMVQRARAFVEKVYLPDLLAIASFYKEYADIGASSPHLMAVGEGGLSWAGSPSGTVKPGIVRDGDVTHLLPFDHKKIAEFITSSWYVYPDGDQAGRHPWQGETVPRYTGPTPPYQQLSAHRKYTWCKAPRYDGKPMQVGPNARLLTAYAQEHEATVALLTGTLDRLGLKPAQLNSTLGRTLARGLESQLIARRMSDTFAAFVETIRQGETATFNPALWEPESWPKSAQGVGFMEAARGTLSHWVQIENRKIVRYECVVPSTWNSSGRDGQGQLGPYEHALAGNGRHPLQDPQRPLEVLRTIHSFDPCQSCAVHLTDLRGRPLGEEVTVR</sequence>
<proteinExistence type="inferred from homology"/>
<comment type="subcellular location">
    <subcellularLocation>
        <location evidence="2">Cell envelope</location>
    </subcellularLocation>
</comment>
<dbReference type="PANTHER" id="PTHR42958">
    <property type="entry name" value="HYDROGENASE-2 LARGE CHAIN"/>
    <property type="match status" value="1"/>
</dbReference>
<evidence type="ECO:0000313" key="9">
    <source>
        <dbReference type="EMBL" id="CAH2032135.1"/>
    </source>
</evidence>
<keyword evidence="7 9" id="KW-0560">Oxidoreductase</keyword>
<keyword evidence="5" id="KW-0533">Nickel</keyword>
<evidence type="ECO:0000256" key="8">
    <source>
        <dbReference type="SAM" id="MobiDB-lite"/>
    </source>
</evidence>
<evidence type="ECO:0000256" key="5">
    <source>
        <dbReference type="ARBA" id="ARBA00022596"/>
    </source>
</evidence>
<keyword evidence="10" id="KW-1185">Reference proteome</keyword>
<keyword evidence="6" id="KW-0479">Metal-binding</keyword>
<evidence type="ECO:0000256" key="4">
    <source>
        <dbReference type="ARBA" id="ARBA00011771"/>
    </source>
</evidence>
<evidence type="ECO:0000256" key="2">
    <source>
        <dbReference type="ARBA" id="ARBA00004196"/>
    </source>
</evidence>
<dbReference type="InterPro" id="IPR018194">
    <property type="entry name" value="Ni-dep_hyd_lsu_Ni_BS"/>
</dbReference>
<dbReference type="GO" id="GO:0033748">
    <property type="term" value="F:hydrogenase (acceptor) activity"/>
    <property type="evidence" value="ECO:0007669"/>
    <property type="project" value="UniProtKB-EC"/>
</dbReference>
<organism evidence="9 10">
    <name type="scientific">Trichlorobacter ammonificans</name>
    <dbReference type="NCBI Taxonomy" id="2916410"/>
    <lineage>
        <taxon>Bacteria</taxon>
        <taxon>Pseudomonadati</taxon>
        <taxon>Thermodesulfobacteriota</taxon>
        <taxon>Desulfuromonadia</taxon>
        <taxon>Geobacterales</taxon>
        <taxon>Geobacteraceae</taxon>
        <taxon>Trichlorobacter</taxon>
    </lineage>
</organism>
<comment type="similarity">
    <text evidence="3">Belongs to the [NiFe]/[NiFeSe] hydrogenase large subunit family.</text>
</comment>
<gene>
    <name evidence="9" type="primary">hyoL</name>
    <name evidence="9" type="ORF">GEAMG1_2299</name>
</gene>
<protein>
    <submittedName>
        <fullName evidence="9">[NiFe] hydrogenase, large subunit</fullName>
        <ecNumber evidence="9">1.12.99.6</ecNumber>
    </submittedName>
</protein>
<feature type="region of interest" description="Disordered" evidence="8">
    <location>
        <begin position="507"/>
        <end position="535"/>
    </location>
</feature>
<comment type="cofactor">
    <cofactor evidence="1">
        <name>Ni(2+)</name>
        <dbReference type="ChEBI" id="CHEBI:49786"/>
    </cofactor>
</comment>
<dbReference type="Pfam" id="PF00374">
    <property type="entry name" value="NiFeSe_Hases"/>
    <property type="match status" value="1"/>
</dbReference>
<comment type="subunit">
    <text evidence="4">Heterodimer of a large and a small subunit.</text>
</comment>
<dbReference type="PROSITE" id="PS00507">
    <property type="entry name" value="NI_HGENASE_L_1"/>
    <property type="match status" value="1"/>
</dbReference>
<dbReference type="EC" id="1.12.99.6" evidence="9"/>
<evidence type="ECO:0000256" key="1">
    <source>
        <dbReference type="ARBA" id="ARBA00001967"/>
    </source>
</evidence>
<dbReference type="InterPro" id="IPR029014">
    <property type="entry name" value="NiFe-Hase_large"/>
</dbReference>
<evidence type="ECO:0000256" key="6">
    <source>
        <dbReference type="ARBA" id="ARBA00022723"/>
    </source>
</evidence>
<dbReference type="EMBL" id="OW150024">
    <property type="protein sequence ID" value="CAH2032135.1"/>
    <property type="molecule type" value="Genomic_DNA"/>
</dbReference>
<dbReference type="InterPro" id="IPR001501">
    <property type="entry name" value="Ni-dep_hyd_lsu"/>
</dbReference>
<accession>A0ABN8HHC3</accession>
<evidence type="ECO:0000313" key="10">
    <source>
        <dbReference type="Proteomes" id="UP001295463"/>
    </source>
</evidence>
<dbReference type="Proteomes" id="UP001295463">
    <property type="component" value="Chromosome"/>
</dbReference>
<dbReference type="Gene3D" id="1.10.645.10">
    <property type="entry name" value="Cytochrome-c3 Hydrogenase, chain B"/>
    <property type="match status" value="1"/>
</dbReference>
<reference evidence="9 10" key="1">
    <citation type="submission" date="2022-03" db="EMBL/GenBank/DDBJ databases">
        <authorList>
            <person name="Koch H."/>
        </authorList>
    </citation>
    <scope>NUCLEOTIDE SEQUENCE [LARGE SCALE GENOMIC DNA]</scope>
    <source>
        <strain evidence="9 10">G1</strain>
    </source>
</reference>
<dbReference type="RefSeq" id="WP_305732911.1">
    <property type="nucleotide sequence ID" value="NZ_OW150024.1"/>
</dbReference>